<dbReference type="Proteomes" id="UP000799429">
    <property type="component" value="Unassembled WGS sequence"/>
</dbReference>
<reference evidence="2" key="1">
    <citation type="journal article" date="2020" name="Stud. Mycol.">
        <title>101 Dothideomycetes genomes: a test case for predicting lifestyles and emergence of pathogens.</title>
        <authorList>
            <person name="Haridas S."/>
            <person name="Albert R."/>
            <person name="Binder M."/>
            <person name="Bloem J."/>
            <person name="Labutti K."/>
            <person name="Salamov A."/>
            <person name="Andreopoulos B."/>
            <person name="Baker S."/>
            <person name="Barry K."/>
            <person name="Bills G."/>
            <person name="Bluhm B."/>
            <person name="Cannon C."/>
            <person name="Castanera R."/>
            <person name="Culley D."/>
            <person name="Daum C."/>
            <person name="Ezra D."/>
            <person name="Gonzalez J."/>
            <person name="Henrissat B."/>
            <person name="Kuo A."/>
            <person name="Liang C."/>
            <person name="Lipzen A."/>
            <person name="Lutzoni F."/>
            <person name="Magnuson J."/>
            <person name="Mondo S."/>
            <person name="Nolan M."/>
            <person name="Ohm R."/>
            <person name="Pangilinan J."/>
            <person name="Park H.-J."/>
            <person name="Ramirez L."/>
            <person name="Alfaro M."/>
            <person name="Sun H."/>
            <person name="Tritt A."/>
            <person name="Yoshinaga Y."/>
            <person name="Zwiers L.-H."/>
            <person name="Turgeon B."/>
            <person name="Goodwin S."/>
            <person name="Spatafora J."/>
            <person name="Crous P."/>
            <person name="Grigoriev I."/>
        </authorList>
    </citation>
    <scope>NUCLEOTIDE SEQUENCE</scope>
    <source>
        <strain evidence="2">CBS 101060</strain>
    </source>
</reference>
<keyword evidence="3" id="KW-1185">Reference proteome</keyword>
<comment type="caution">
    <text evidence="2">The sequence shown here is derived from an EMBL/GenBank/DDBJ whole genome shotgun (WGS) entry which is preliminary data.</text>
</comment>
<dbReference type="AlphaFoldDB" id="A0A9P4SBV6"/>
<name>A0A9P4SBV6_9PEZI</name>
<evidence type="ECO:0000313" key="2">
    <source>
        <dbReference type="EMBL" id="KAF2838940.1"/>
    </source>
</evidence>
<feature type="compositionally biased region" description="Polar residues" evidence="1">
    <location>
        <begin position="67"/>
        <end position="90"/>
    </location>
</feature>
<evidence type="ECO:0000313" key="3">
    <source>
        <dbReference type="Proteomes" id="UP000799429"/>
    </source>
</evidence>
<dbReference type="OrthoDB" id="5286775at2759"/>
<gene>
    <name evidence="2" type="ORF">M501DRAFT_1004790</name>
</gene>
<dbReference type="EMBL" id="MU006096">
    <property type="protein sequence ID" value="KAF2838940.1"/>
    <property type="molecule type" value="Genomic_DNA"/>
</dbReference>
<proteinExistence type="predicted"/>
<protein>
    <submittedName>
        <fullName evidence="2">Uncharacterized protein</fullName>
    </submittedName>
</protein>
<evidence type="ECO:0000256" key="1">
    <source>
        <dbReference type="SAM" id="MobiDB-lite"/>
    </source>
</evidence>
<feature type="region of interest" description="Disordered" evidence="1">
    <location>
        <begin position="18"/>
        <end position="99"/>
    </location>
</feature>
<accession>A0A9P4SBV6</accession>
<sequence length="416" mass="46880">MAFLSRLSDNFWSFVSPRKTKQQRDKPFKAATPASKISKKLPTPVPNLTSQMRRYRSLGSPAVEVEGSSSKRSRLSTPASSAQFESSATSESDDFEGDTLIDSPDYKSYGFDQEEYNANDDTIVVDETQIDPDELTWDPDEERRAREKKADALLEHGWSADAIKVFKRIQNRGFEPLMPWDWEKDFEAIPLALFTKDWNRAYIKPTFGTEFRACKALQNLVYLGPRVRDTIINHSSTRQPEDVLGKAIEDYIKWSHEDAKLNASNCIPLLSVVTGSKDTSTKDLQNTLIDALEVTADRYREAFVIHSSVEDVSTINEISSEIDAPEFTQPIPTLYGAIMTHTMMGLLAYDSPGHGEAPQLRTVGIFDWGKEDYDFWNALALAIFVVHCRDRAIELKEVLDNLEGELGSDDSDDPDA</sequence>
<organism evidence="2 3">
    <name type="scientific">Patellaria atrata CBS 101060</name>
    <dbReference type="NCBI Taxonomy" id="1346257"/>
    <lineage>
        <taxon>Eukaryota</taxon>
        <taxon>Fungi</taxon>
        <taxon>Dikarya</taxon>
        <taxon>Ascomycota</taxon>
        <taxon>Pezizomycotina</taxon>
        <taxon>Dothideomycetes</taxon>
        <taxon>Dothideomycetes incertae sedis</taxon>
        <taxon>Patellariales</taxon>
        <taxon>Patellariaceae</taxon>
        <taxon>Patellaria</taxon>
    </lineage>
</organism>